<proteinExistence type="predicted"/>
<dbReference type="Proteomes" id="UP001521184">
    <property type="component" value="Unassembled WGS sequence"/>
</dbReference>
<accession>A0ABR3T9W9</accession>
<sequence>MRATTFVSATAVCASTASAYPYFHTRATNVTEQWGSWIVTSPSSNYAPSGTHRSLDFLVRYESQADTVHCGAYFPGTAERAGPDQPYAPCDDEAVSFTSDLSIGNVWISQKLYQRSAIVTLKGSAPLYLYGRNCTTNAIGGGTCSGPPFNVPVTSVSIQLANGTIVDNDSTSSDDNGAQGNDAGDDNEDGGQDDDQDDGQDDGTSQDDGSSTDDYSSSGATTSSGDADVQGESITSGDDGSSDKGSSYDDGAPYGNTTVLNDGHGFRNTTWHGSHGNGTRRGHYA</sequence>
<feature type="compositionally biased region" description="Low complexity" evidence="1">
    <location>
        <begin position="206"/>
        <end position="228"/>
    </location>
</feature>
<evidence type="ECO:0000313" key="3">
    <source>
        <dbReference type="Proteomes" id="UP001521184"/>
    </source>
</evidence>
<protein>
    <submittedName>
        <fullName evidence="2">Uncharacterized protein</fullName>
    </submittedName>
</protein>
<gene>
    <name evidence="2" type="ORF">SLS58_009846</name>
</gene>
<reference evidence="2 3" key="1">
    <citation type="journal article" date="2023" name="Plant Dis.">
        <title>First Report of Diplodia intermedia Causing Canker and Dieback Diseases on Apple Trees in Canada.</title>
        <authorList>
            <person name="Ellouze W."/>
            <person name="Ilyukhin E."/>
            <person name="Sulman M."/>
            <person name="Ali S."/>
        </authorList>
    </citation>
    <scope>NUCLEOTIDE SEQUENCE [LARGE SCALE GENOMIC DNA]</scope>
    <source>
        <strain evidence="2 3">M45-28</strain>
    </source>
</reference>
<feature type="compositionally biased region" description="Acidic residues" evidence="1">
    <location>
        <begin position="183"/>
        <end position="205"/>
    </location>
</feature>
<comment type="caution">
    <text evidence="2">The sequence shown here is derived from an EMBL/GenBank/DDBJ whole genome shotgun (WGS) entry which is preliminary data.</text>
</comment>
<feature type="region of interest" description="Disordered" evidence="1">
    <location>
        <begin position="165"/>
        <end position="285"/>
    </location>
</feature>
<evidence type="ECO:0000256" key="1">
    <source>
        <dbReference type="SAM" id="MobiDB-lite"/>
    </source>
</evidence>
<feature type="compositionally biased region" description="Low complexity" evidence="1">
    <location>
        <begin position="236"/>
        <end position="251"/>
    </location>
</feature>
<evidence type="ECO:0000313" key="2">
    <source>
        <dbReference type="EMBL" id="KAL1636353.1"/>
    </source>
</evidence>
<feature type="compositionally biased region" description="Low complexity" evidence="1">
    <location>
        <begin position="173"/>
        <end position="182"/>
    </location>
</feature>
<name>A0ABR3T9W9_9PEZI</name>
<keyword evidence="3" id="KW-1185">Reference proteome</keyword>
<organism evidence="2 3">
    <name type="scientific">Diplodia intermedia</name>
    <dbReference type="NCBI Taxonomy" id="856260"/>
    <lineage>
        <taxon>Eukaryota</taxon>
        <taxon>Fungi</taxon>
        <taxon>Dikarya</taxon>
        <taxon>Ascomycota</taxon>
        <taxon>Pezizomycotina</taxon>
        <taxon>Dothideomycetes</taxon>
        <taxon>Dothideomycetes incertae sedis</taxon>
        <taxon>Botryosphaeriales</taxon>
        <taxon>Botryosphaeriaceae</taxon>
        <taxon>Diplodia</taxon>
    </lineage>
</organism>
<dbReference type="EMBL" id="JAKEKT020000103">
    <property type="protein sequence ID" value="KAL1636353.1"/>
    <property type="molecule type" value="Genomic_DNA"/>
</dbReference>